<dbReference type="STRING" id="3821.A0A151RGD7"/>
<dbReference type="PANTHER" id="PTHR33116">
    <property type="entry name" value="REVERSE TRANSCRIPTASE ZINC-BINDING DOMAIN-CONTAINING PROTEIN-RELATED-RELATED"/>
    <property type="match status" value="1"/>
</dbReference>
<feature type="domain" description="Reverse transcriptase" evidence="1">
    <location>
        <begin position="94"/>
        <end position="177"/>
    </location>
</feature>
<dbReference type="PANTHER" id="PTHR33116:SF86">
    <property type="entry name" value="REVERSE TRANSCRIPTASE DOMAIN-CONTAINING PROTEIN"/>
    <property type="match status" value="1"/>
</dbReference>
<keyword evidence="3" id="KW-1185">Reference proteome</keyword>
<dbReference type="Pfam" id="PF00078">
    <property type="entry name" value="RVT_1"/>
    <property type="match status" value="1"/>
</dbReference>
<evidence type="ECO:0000259" key="1">
    <source>
        <dbReference type="Pfam" id="PF00078"/>
    </source>
</evidence>
<protein>
    <submittedName>
        <fullName evidence="2">Transposon TX1 uncharacterized</fullName>
    </submittedName>
</protein>
<evidence type="ECO:0000313" key="3">
    <source>
        <dbReference type="Proteomes" id="UP000075243"/>
    </source>
</evidence>
<dbReference type="AlphaFoldDB" id="A0A151RGD7"/>
<dbReference type="Gramene" id="C.cajan_34260.t">
    <property type="protein sequence ID" value="C.cajan_34260.t"/>
    <property type="gene ID" value="C.cajan_34260"/>
</dbReference>
<dbReference type="InterPro" id="IPR000477">
    <property type="entry name" value="RT_dom"/>
</dbReference>
<gene>
    <name evidence="2" type="ORF">KK1_036971</name>
</gene>
<proteinExistence type="predicted"/>
<accession>A0A151RGD7</accession>
<dbReference type="EMBL" id="KQ483759">
    <property type="protein sequence ID" value="KYP41648.1"/>
    <property type="molecule type" value="Genomic_DNA"/>
</dbReference>
<dbReference type="Proteomes" id="UP000075243">
    <property type="component" value="Unassembled WGS sequence"/>
</dbReference>
<sequence>MYTWVPPDLGVEAQSALTTPVTKEEVRQAVMSMKSFKAPGPYGFQPFFFKQYWPIVGDELWRTVKDAFRLGFSDISLLETQMVLISKVEHPVSLKEFRPISLCNVAWKVISKVIVARLRPFLQDIIGPFQGSFIPGRGTHNHSIIAQEAFHFVRKEGSGVGSLTLKIDLEKAYDRVRRPIARLVASTLEEFSHSSGLRVNLTKFVSSRRVSQRRILGIAHTARIVNYLGVPMTHGQPRCANFYDVIEKIHGRLAAWKPKLLNKASKLCLVKSAISSIPVYSMQSLWLLQAMCNRINQACRRMLWTKSDNTRFWSPVNWDVVTQPKELGGLRVREARRVNVSLIGKLVWDLLSAPQKPWVQLLSSLYLRGDSILCAQKRRGASPTWSSIIKALPSLREGFKPQLDSGASSLWYTDWSGTGLWCRKVPSPSPDGFQPIFSKQYWHLISEMMFGCLLRKPSRREPLIHPSLTPC</sequence>
<reference evidence="2" key="1">
    <citation type="journal article" date="2012" name="Nat. Biotechnol.">
        <title>Draft genome sequence of pigeonpea (Cajanus cajan), an orphan legume crop of resource-poor farmers.</title>
        <authorList>
            <person name="Varshney R.K."/>
            <person name="Chen W."/>
            <person name="Li Y."/>
            <person name="Bharti A.K."/>
            <person name="Saxena R.K."/>
            <person name="Schlueter J.A."/>
            <person name="Donoghue M.T."/>
            <person name="Azam S."/>
            <person name="Fan G."/>
            <person name="Whaley A.M."/>
            <person name="Farmer A.D."/>
            <person name="Sheridan J."/>
            <person name="Iwata A."/>
            <person name="Tuteja R."/>
            <person name="Penmetsa R.V."/>
            <person name="Wu W."/>
            <person name="Upadhyaya H.D."/>
            <person name="Yang S.P."/>
            <person name="Shah T."/>
            <person name="Saxena K.B."/>
            <person name="Michael T."/>
            <person name="McCombie W.R."/>
            <person name="Yang B."/>
            <person name="Zhang G."/>
            <person name="Yang H."/>
            <person name="Wang J."/>
            <person name="Spillane C."/>
            <person name="Cook D.R."/>
            <person name="May G.D."/>
            <person name="Xu X."/>
            <person name="Jackson S.A."/>
        </authorList>
    </citation>
    <scope>NUCLEOTIDE SEQUENCE [LARGE SCALE GENOMIC DNA]</scope>
</reference>
<name>A0A151RGD7_CAJCA</name>
<dbReference type="InterPro" id="IPR043502">
    <property type="entry name" value="DNA/RNA_pol_sf"/>
</dbReference>
<evidence type="ECO:0000313" key="2">
    <source>
        <dbReference type="EMBL" id="KYP41648.1"/>
    </source>
</evidence>
<dbReference type="SUPFAM" id="SSF56672">
    <property type="entry name" value="DNA/RNA polymerases"/>
    <property type="match status" value="1"/>
</dbReference>
<organism evidence="2 3">
    <name type="scientific">Cajanus cajan</name>
    <name type="common">Pigeon pea</name>
    <name type="synonym">Cajanus indicus</name>
    <dbReference type="NCBI Taxonomy" id="3821"/>
    <lineage>
        <taxon>Eukaryota</taxon>
        <taxon>Viridiplantae</taxon>
        <taxon>Streptophyta</taxon>
        <taxon>Embryophyta</taxon>
        <taxon>Tracheophyta</taxon>
        <taxon>Spermatophyta</taxon>
        <taxon>Magnoliopsida</taxon>
        <taxon>eudicotyledons</taxon>
        <taxon>Gunneridae</taxon>
        <taxon>Pentapetalae</taxon>
        <taxon>rosids</taxon>
        <taxon>fabids</taxon>
        <taxon>Fabales</taxon>
        <taxon>Fabaceae</taxon>
        <taxon>Papilionoideae</taxon>
        <taxon>50 kb inversion clade</taxon>
        <taxon>NPAAA clade</taxon>
        <taxon>indigoferoid/millettioid clade</taxon>
        <taxon>Phaseoleae</taxon>
        <taxon>Cajanus</taxon>
    </lineage>
</organism>